<dbReference type="Gene3D" id="3.40.50.720">
    <property type="entry name" value="NAD(P)-binding Rossmann-like Domain"/>
    <property type="match status" value="1"/>
</dbReference>
<dbReference type="Proteomes" id="UP000054383">
    <property type="component" value="Unassembled WGS sequence"/>
</dbReference>
<dbReference type="GO" id="GO:0046872">
    <property type="term" value="F:metal ion binding"/>
    <property type="evidence" value="ECO:0007669"/>
    <property type="project" value="UniProtKB-KW"/>
</dbReference>
<feature type="domain" description="Alcohol dehydrogenase-like C-terminal" evidence="5">
    <location>
        <begin position="54"/>
        <end position="135"/>
    </location>
</feature>
<gene>
    <name evidence="6" type="ORF">PISL3812_04020</name>
</gene>
<dbReference type="AlphaFoldDB" id="A0A0U1LUD5"/>
<comment type="cofactor">
    <cofactor evidence="1">
        <name>Zn(2+)</name>
        <dbReference type="ChEBI" id="CHEBI:29105"/>
    </cofactor>
</comment>
<keyword evidence="7" id="KW-1185">Reference proteome</keyword>
<dbReference type="GO" id="GO:0004022">
    <property type="term" value="F:alcohol dehydrogenase (NAD+) activity"/>
    <property type="evidence" value="ECO:0007669"/>
    <property type="project" value="TreeGrafter"/>
</dbReference>
<dbReference type="GO" id="GO:0005737">
    <property type="term" value="C:cytoplasm"/>
    <property type="evidence" value="ECO:0007669"/>
    <property type="project" value="TreeGrafter"/>
</dbReference>
<evidence type="ECO:0000256" key="2">
    <source>
        <dbReference type="ARBA" id="ARBA00022723"/>
    </source>
</evidence>
<evidence type="ECO:0000313" key="7">
    <source>
        <dbReference type="Proteomes" id="UP000054383"/>
    </source>
</evidence>
<dbReference type="EMBL" id="CVMT01000003">
    <property type="protein sequence ID" value="CRG87007.1"/>
    <property type="molecule type" value="Genomic_DNA"/>
</dbReference>
<dbReference type="Pfam" id="PF00107">
    <property type="entry name" value="ADH_zinc_N"/>
    <property type="match status" value="1"/>
</dbReference>
<evidence type="ECO:0000256" key="4">
    <source>
        <dbReference type="ARBA" id="ARBA00023002"/>
    </source>
</evidence>
<evidence type="ECO:0000313" key="6">
    <source>
        <dbReference type="EMBL" id="CRG87007.1"/>
    </source>
</evidence>
<keyword evidence="4" id="KW-0560">Oxidoreductase</keyword>
<evidence type="ECO:0000259" key="5">
    <source>
        <dbReference type="Pfam" id="PF00107"/>
    </source>
</evidence>
<dbReference type="PANTHER" id="PTHR42940">
    <property type="entry name" value="ALCOHOL DEHYDROGENASE 1-RELATED"/>
    <property type="match status" value="1"/>
</dbReference>
<name>A0A0U1LUD5_TALIS</name>
<accession>A0A0U1LUD5</accession>
<sequence>MEPRRSPVGEWLQEARLKPGNWLAITVPEVALDTSGFKSPELWGCELSVSMEATRTTDVVDEVLKTTDGEGAHGVFVTAGSPSAYKSAPNMLRIGAKIMCIGLPPAGSTIAGADLAEFVLRNISITGSIVGGMLATKRCLEMAQRGLVKPIYETFSINQLPEAVDKHPQGQIEQV</sequence>
<protein>
    <recommendedName>
        <fullName evidence="5">Alcohol dehydrogenase-like C-terminal domain-containing protein</fullName>
    </recommendedName>
</protein>
<dbReference type="SUPFAM" id="SSF51735">
    <property type="entry name" value="NAD(P)-binding Rossmann-fold domains"/>
    <property type="match status" value="1"/>
</dbReference>
<keyword evidence="3" id="KW-0862">Zinc</keyword>
<proteinExistence type="predicted"/>
<dbReference type="PANTHER" id="PTHR42940:SF1">
    <property type="entry name" value="ENOYL REDUCTASE (ER) DOMAIN-CONTAINING PROTEIN"/>
    <property type="match status" value="1"/>
</dbReference>
<keyword evidence="2" id="KW-0479">Metal-binding</keyword>
<dbReference type="Gene3D" id="3.90.180.10">
    <property type="entry name" value="Medium-chain alcohol dehydrogenases, catalytic domain"/>
    <property type="match status" value="1"/>
</dbReference>
<evidence type="ECO:0000256" key="3">
    <source>
        <dbReference type="ARBA" id="ARBA00022833"/>
    </source>
</evidence>
<dbReference type="STRING" id="28573.A0A0U1LUD5"/>
<reference evidence="6 7" key="1">
    <citation type="submission" date="2015-04" db="EMBL/GenBank/DDBJ databases">
        <authorList>
            <person name="Syromyatnikov M.Y."/>
            <person name="Popov V.N."/>
        </authorList>
    </citation>
    <scope>NUCLEOTIDE SEQUENCE [LARGE SCALE GENOMIC DNA]</scope>
    <source>
        <strain evidence="6">WF-38-12</strain>
    </source>
</reference>
<organism evidence="6 7">
    <name type="scientific">Talaromyces islandicus</name>
    <name type="common">Penicillium islandicum</name>
    <dbReference type="NCBI Taxonomy" id="28573"/>
    <lineage>
        <taxon>Eukaryota</taxon>
        <taxon>Fungi</taxon>
        <taxon>Dikarya</taxon>
        <taxon>Ascomycota</taxon>
        <taxon>Pezizomycotina</taxon>
        <taxon>Eurotiomycetes</taxon>
        <taxon>Eurotiomycetidae</taxon>
        <taxon>Eurotiales</taxon>
        <taxon>Trichocomaceae</taxon>
        <taxon>Talaromyces</taxon>
        <taxon>Talaromyces sect. Islandici</taxon>
    </lineage>
</organism>
<dbReference type="OrthoDB" id="1879366at2759"/>
<evidence type="ECO:0000256" key="1">
    <source>
        <dbReference type="ARBA" id="ARBA00001947"/>
    </source>
</evidence>
<dbReference type="InterPro" id="IPR013149">
    <property type="entry name" value="ADH-like_C"/>
</dbReference>
<dbReference type="InterPro" id="IPR036291">
    <property type="entry name" value="NAD(P)-bd_dom_sf"/>
</dbReference>